<reference evidence="3 4" key="1">
    <citation type="submission" date="2024-09" db="EMBL/GenBank/DDBJ databases">
        <title>Chromosome-scale assembly of Riccia sorocarpa.</title>
        <authorList>
            <person name="Paukszto L."/>
        </authorList>
    </citation>
    <scope>NUCLEOTIDE SEQUENCE [LARGE SCALE GENOMIC DNA]</scope>
    <source>
        <strain evidence="3">LP-2024</strain>
        <tissue evidence="3">Aerial parts of the thallus</tissue>
    </source>
</reference>
<gene>
    <name evidence="3" type="ORF">R1sor_011056</name>
</gene>
<dbReference type="AlphaFoldDB" id="A0ABD3I3N6"/>
<protein>
    <recommendedName>
        <fullName evidence="2">SAP domain-containing protein</fullName>
    </recommendedName>
</protein>
<evidence type="ECO:0000313" key="4">
    <source>
        <dbReference type="Proteomes" id="UP001633002"/>
    </source>
</evidence>
<dbReference type="InterPro" id="IPR003034">
    <property type="entry name" value="SAP_dom"/>
</dbReference>
<keyword evidence="4" id="KW-1185">Reference proteome</keyword>
<feature type="region of interest" description="Disordered" evidence="1">
    <location>
        <begin position="1"/>
        <end position="28"/>
    </location>
</feature>
<sequence length="181" mass="19958">MEDPDNADAEQHREFDEDGMSSDHETELKSGLLANVTASGDDAVCPDSMKCPAGHELWEEHKNKLQDSCKDVGDNHVIEMVTLTRKQIGSSWKIETAGLEQALAILEQKGSKRVSTRQTKITQQRAVEGATTIVQAAVFSAAQLKDYCRETGLHMTGSKLRLVQRVSVHLKRPEPCASTEI</sequence>
<organism evidence="3 4">
    <name type="scientific">Riccia sorocarpa</name>
    <dbReference type="NCBI Taxonomy" id="122646"/>
    <lineage>
        <taxon>Eukaryota</taxon>
        <taxon>Viridiplantae</taxon>
        <taxon>Streptophyta</taxon>
        <taxon>Embryophyta</taxon>
        <taxon>Marchantiophyta</taxon>
        <taxon>Marchantiopsida</taxon>
        <taxon>Marchantiidae</taxon>
        <taxon>Marchantiales</taxon>
        <taxon>Ricciaceae</taxon>
        <taxon>Riccia</taxon>
    </lineage>
</organism>
<comment type="caution">
    <text evidence="3">The sequence shown here is derived from an EMBL/GenBank/DDBJ whole genome shotgun (WGS) entry which is preliminary data.</text>
</comment>
<feature type="compositionally biased region" description="Basic and acidic residues" evidence="1">
    <location>
        <begin position="9"/>
        <end position="28"/>
    </location>
</feature>
<evidence type="ECO:0000256" key="1">
    <source>
        <dbReference type="SAM" id="MobiDB-lite"/>
    </source>
</evidence>
<name>A0ABD3I3N6_9MARC</name>
<feature type="domain" description="SAP" evidence="2">
    <location>
        <begin position="136"/>
        <end position="170"/>
    </location>
</feature>
<dbReference type="PROSITE" id="PS50800">
    <property type="entry name" value="SAP"/>
    <property type="match status" value="1"/>
</dbReference>
<evidence type="ECO:0000259" key="2">
    <source>
        <dbReference type="PROSITE" id="PS50800"/>
    </source>
</evidence>
<dbReference type="Proteomes" id="UP001633002">
    <property type="component" value="Unassembled WGS sequence"/>
</dbReference>
<proteinExistence type="predicted"/>
<dbReference type="EMBL" id="JBJQOH010000002">
    <property type="protein sequence ID" value="KAL3696980.1"/>
    <property type="molecule type" value="Genomic_DNA"/>
</dbReference>
<evidence type="ECO:0000313" key="3">
    <source>
        <dbReference type="EMBL" id="KAL3696980.1"/>
    </source>
</evidence>
<accession>A0ABD3I3N6</accession>